<reference evidence="3 4" key="1">
    <citation type="journal article" date="2013" name="Genome Announc.">
        <title>Draft Genome Sequence of an Alphaproteobacterium, Caenispirillum salinarum AK4(T), Isolated from a Solar Saltern.</title>
        <authorList>
            <person name="Khatri I."/>
            <person name="Singh A."/>
            <person name="Korpole S."/>
            <person name="Pinnaka A.K."/>
            <person name="Subramanian S."/>
        </authorList>
    </citation>
    <scope>NUCLEOTIDE SEQUENCE [LARGE SCALE GENOMIC DNA]</scope>
    <source>
        <strain evidence="3 4">AK4</strain>
    </source>
</reference>
<sequence length="139" mass="14587">MIRPAAILWGTLALGVGTGLFVLKVEVQALEDKLTRLNAQIRSDRAAVHVLEAEWSYLNDPARLRDQAQRLLGMSPFAPSQVNSIAQLPLRPAPPPPEAAPEPETAPVPGGPAGPMVRVPAAPAAEELASAPVHGGTDQ</sequence>
<dbReference type="EMBL" id="ANHY01000010">
    <property type="protein sequence ID" value="EKV29985.1"/>
    <property type="molecule type" value="Genomic_DNA"/>
</dbReference>
<dbReference type="RefSeq" id="WP_009540726.1">
    <property type="nucleotide sequence ID" value="NZ_ANHY01000010.1"/>
</dbReference>
<dbReference type="STRING" id="1238182.C882_0066"/>
<evidence type="ECO:0000256" key="2">
    <source>
        <dbReference type="SAM" id="MobiDB-lite"/>
    </source>
</evidence>
<protein>
    <submittedName>
        <fullName evidence="3">Periplasmic protein TonB</fullName>
    </submittedName>
</protein>
<dbReference type="eggNOG" id="COG5462">
    <property type="taxonomic scope" value="Bacteria"/>
</dbReference>
<dbReference type="Proteomes" id="UP000009881">
    <property type="component" value="Unassembled WGS sequence"/>
</dbReference>
<keyword evidence="1" id="KW-0175">Coiled coil</keyword>
<gene>
    <name evidence="3" type="ORF">C882_0066</name>
</gene>
<dbReference type="AlphaFoldDB" id="K9GVH6"/>
<feature type="compositionally biased region" description="Pro residues" evidence="2">
    <location>
        <begin position="91"/>
        <end position="112"/>
    </location>
</feature>
<proteinExistence type="predicted"/>
<evidence type="ECO:0000313" key="3">
    <source>
        <dbReference type="EMBL" id="EKV29985.1"/>
    </source>
</evidence>
<comment type="caution">
    <text evidence="3">The sequence shown here is derived from an EMBL/GenBank/DDBJ whole genome shotgun (WGS) entry which is preliminary data.</text>
</comment>
<evidence type="ECO:0000256" key="1">
    <source>
        <dbReference type="SAM" id="Coils"/>
    </source>
</evidence>
<dbReference type="OrthoDB" id="7165680at2"/>
<evidence type="ECO:0000313" key="4">
    <source>
        <dbReference type="Proteomes" id="UP000009881"/>
    </source>
</evidence>
<accession>K9GVH6</accession>
<feature type="region of interest" description="Disordered" evidence="2">
    <location>
        <begin position="85"/>
        <end position="139"/>
    </location>
</feature>
<feature type="compositionally biased region" description="Low complexity" evidence="2">
    <location>
        <begin position="113"/>
        <end position="132"/>
    </location>
</feature>
<name>K9GVH6_9PROT</name>
<keyword evidence="4" id="KW-1185">Reference proteome</keyword>
<organism evidence="3 4">
    <name type="scientific">Caenispirillum salinarum AK4</name>
    <dbReference type="NCBI Taxonomy" id="1238182"/>
    <lineage>
        <taxon>Bacteria</taxon>
        <taxon>Pseudomonadati</taxon>
        <taxon>Pseudomonadota</taxon>
        <taxon>Alphaproteobacteria</taxon>
        <taxon>Rhodospirillales</taxon>
        <taxon>Novispirillaceae</taxon>
        <taxon>Caenispirillum</taxon>
    </lineage>
</organism>
<feature type="coiled-coil region" evidence="1">
    <location>
        <begin position="20"/>
        <end position="47"/>
    </location>
</feature>